<protein>
    <submittedName>
        <fullName evidence="1">Uncharacterized protein</fullName>
    </submittedName>
</protein>
<accession>A0ABV6V6D7</accession>
<reference evidence="1 2" key="1">
    <citation type="submission" date="2024-09" db="EMBL/GenBank/DDBJ databases">
        <authorList>
            <person name="Lee S.D."/>
        </authorList>
    </citation>
    <scope>NUCLEOTIDE SEQUENCE [LARGE SCALE GENOMIC DNA]</scope>
    <source>
        <strain evidence="1 2">N1-1</strain>
    </source>
</reference>
<proteinExistence type="predicted"/>
<evidence type="ECO:0000313" key="2">
    <source>
        <dbReference type="Proteomes" id="UP001592582"/>
    </source>
</evidence>
<dbReference type="EMBL" id="JBHEZX010000003">
    <property type="protein sequence ID" value="MFC1409192.1"/>
    <property type="molecule type" value="Genomic_DNA"/>
</dbReference>
<evidence type="ECO:0000313" key="1">
    <source>
        <dbReference type="EMBL" id="MFC1409192.1"/>
    </source>
</evidence>
<name>A0ABV6V6D7_9ACTN</name>
<dbReference type="Proteomes" id="UP001592582">
    <property type="component" value="Unassembled WGS sequence"/>
</dbReference>
<organism evidence="1 2">
    <name type="scientific">Streptacidiphilus alkalitolerans</name>
    <dbReference type="NCBI Taxonomy" id="3342712"/>
    <lineage>
        <taxon>Bacteria</taxon>
        <taxon>Bacillati</taxon>
        <taxon>Actinomycetota</taxon>
        <taxon>Actinomycetes</taxon>
        <taxon>Kitasatosporales</taxon>
        <taxon>Streptomycetaceae</taxon>
        <taxon>Streptacidiphilus</taxon>
    </lineage>
</organism>
<gene>
    <name evidence="1" type="ORF">ACEZDG_07845</name>
</gene>
<dbReference type="RefSeq" id="WP_380504449.1">
    <property type="nucleotide sequence ID" value="NZ_JBHEZX010000003.1"/>
</dbReference>
<keyword evidence="2" id="KW-1185">Reference proteome</keyword>
<sequence>MSTTGDQGFYSLKLQWPTEQPKARPANQFALGLGIPTKIGNPDAIYLVIGHAEPPFISPAELPTEGEEIEPVGIEVLGRYVMTRSRLGELIDMLQQAADIFDQALGGEFDAEQSV</sequence>
<comment type="caution">
    <text evidence="1">The sequence shown here is derived from an EMBL/GenBank/DDBJ whole genome shotgun (WGS) entry which is preliminary data.</text>
</comment>